<dbReference type="GO" id="GO:0004803">
    <property type="term" value="F:transposase activity"/>
    <property type="evidence" value="ECO:0007669"/>
    <property type="project" value="InterPro"/>
</dbReference>
<name>A0A645AVF7_9ZZZZ</name>
<dbReference type="InterPro" id="IPR012337">
    <property type="entry name" value="RNaseH-like_sf"/>
</dbReference>
<reference evidence="2" key="1">
    <citation type="submission" date="2019-08" db="EMBL/GenBank/DDBJ databases">
        <authorList>
            <person name="Kucharzyk K."/>
            <person name="Murdoch R.W."/>
            <person name="Higgins S."/>
            <person name="Loffler F."/>
        </authorList>
    </citation>
    <scope>NUCLEOTIDE SEQUENCE</scope>
</reference>
<dbReference type="PANTHER" id="PTHR34614">
    <property type="match status" value="1"/>
</dbReference>
<gene>
    <name evidence="2" type="ORF">SDC9_103907</name>
</gene>
<dbReference type="AlphaFoldDB" id="A0A645AVF7"/>
<organism evidence="2">
    <name type="scientific">bioreactor metagenome</name>
    <dbReference type="NCBI Taxonomy" id="1076179"/>
    <lineage>
        <taxon>unclassified sequences</taxon>
        <taxon>metagenomes</taxon>
        <taxon>ecological metagenomes</taxon>
    </lineage>
</organism>
<accession>A0A645AVF7</accession>
<sequence>MANKFIRYELKNGAEYASVCLPMRVDGRKVNKTENLGRVLDKQQGIFKNRERGVFRYTLEQGYQDAPAESHAMALKPKGPERLILDFGDVHVLHEYLKTTPYHAVLTSLLPDQGDTLLALVYYQILASGARRYAGSWYEGSYARLLLPRAALGSQRISEFLSVLGDEALQRRFFCTYLAKQFPAETVHGLLIDSTGLPNSIDFPYTAYSNHGGQVSVETRLIYVTDRLSGMPLYFRYVAGNVIDVSTLKATIGELQMCGIAADYAILDAGYFTEDNIKALHENEIAYLTRLKPNRKLYKQLAAAHAQALQHGGNLVSYNGRAVYIKRVPCTVTSGIDAFAYIGIDMLRRSYEMNAMLVNAVEDDLGPEEIDGNLSKLGLFIMISSEEIDTKELLPLYYARQQIEQVFDITKNYADILPLRVHGEDTFRGHLLLCFIATIICKRLQGELDAKGVNLIGLFKELRNQKCKVYDSLVVVQEATKKVNDSYKALKLKSPDKIPR</sequence>
<dbReference type="EMBL" id="VSSQ01016086">
    <property type="protein sequence ID" value="MPM57089.1"/>
    <property type="molecule type" value="Genomic_DNA"/>
</dbReference>
<dbReference type="SUPFAM" id="SSF53098">
    <property type="entry name" value="Ribonuclease H-like"/>
    <property type="match status" value="1"/>
</dbReference>
<dbReference type="InterPro" id="IPR002559">
    <property type="entry name" value="Transposase_11"/>
</dbReference>
<dbReference type="GO" id="GO:0003677">
    <property type="term" value="F:DNA binding"/>
    <property type="evidence" value="ECO:0007669"/>
    <property type="project" value="InterPro"/>
</dbReference>
<dbReference type="PANTHER" id="PTHR34614:SF2">
    <property type="entry name" value="TRANSPOSASE IS4-LIKE DOMAIN-CONTAINING PROTEIN"/>
    <property type="match status" value="1"/>
</dbReference>
<feature type="domain" description="Transposase IS4-like" evidence="1">
    <location>
        <begin position="190"/>
        <end position="438"/>
    </location>
</feature>
<proteinExistence type="predicted"/>
<dbReference type="GO" id="GO:0006313">
    <property type="term" value="P:DNA transposition"/>
    <property type="evidence" value="ECO:0007669"/>
    <property type="project" value="InterPro"/>
</dbReference>
<dbReference type="Pfam" id="PF01609">
    <property type="entry name" value="DDE_Tnp_1"/>
    <property type="match status" value="1"/>
</dbReference>
<protein>
    <recommendedName>
        <fullName evidence="1">Transposase IS4-like domain-containing protein</fullName>
    </recommendedName>
</protein>
<comment type="caution">
    <text evidence="2">The sequence shown here is derived from an EMBL/GenBank/DDBJ whole genome shotgun (WGS) entry which is preliminary data.</text>
</comment>
<evidence type="ECO:0000313" key="2">
    <source>
        <dbReference type="EMBL" id="MPM57089.1"/>
    </source>
</evidence>
<evidence type="ECO:0000259" key="1">
    <source>
        <dbReference type="Pfam" id="PF01609"/>
    </source>
</evidence>